<dbReference type="Pfam" id="PF07714">
    <property type="entry name" value="PK_Tyr_Ser-Thr"/>
    <property type="match status" value="1"/>
</dbReference>
<dbReference type="GO" id="GO:0005524">
    <property type="term" value="F:ATP binding"/>
    <property type="evidence" value="ECO:0007669"/>
    <property type="project" value="InterPro"/>
</dbReference>
<dbReference type="SUPFAM" id="SSF56112">
    <property type="entry name" value="Protein kinase-like (PK-like)"/>
    <property type="match status" value="1"/>
</dbReference>
<dbReference type="InterPro" id="IPR053215">
    <property type="entry name" value="TKL_Ser/Thr_kinase"/>
</dbReference>
<keyword evidence="3" id="KW-1185">Reference proteome</keyword>
<accession>A0A397JW64</accession>
<gene>
    <name evidence="2" type="ORF">Glove_19g82</name>
</gene>
<name>A0A397JW64_9GLOM</name>
<comment type="caution">
    <text evidence="2">The sequence shown here is derived from an EMBL/GenBank/DDBJ whole genome shotgun (WGS) entry which is preliminary data.</text>
</comment>
<dbReference type="OrthoDB" id="3205772at2759"/>
<dbReference type="InterPro" id="IPR000719">
    <property type="entry name" value="Prot_kinase_dom"/>
</dbReference>
<dbReference type="InterPro" id="IPR011009">
    <property type="entry name" value="Kinase-like_dom_sf"/>
</dbReference>
<dbReference type="Proteomes" id="UP000266861">
    <property type="component" value="Unassembled WGS sequence"/>
</dbReference>
<protein>
    <recommendedName>
        <fullName evidence="1">Protein kinase domain-containing protein</fullName>
    </recommendedName>
</protein>
<dbReference type="STRING" id="1348612.A0A397JW64"/>
<dbReference type="InterPro" id="IPR001245">
    <property type="entry name" value="Ser-Thr/Tyr_kinase_cat_dom"/>
</dbReference>
<dbReference type="PROSITE" id="PS50011">
    <property type="entry name" value="PROTEIN_KINASE_DOM"/>
    <property type="match status" value="1"/>
</dbReference>
<sequence>MSEIFRVTSGVEHHASCRRQFDSKENIQNENNNNNNNNKINKDYLFEIKWRGEIYMKKSDIYNMGILMWEVITGETPYDCEHDLDLTLDIVNGRRPKNYEDIPREYATLIKQCWDAIPKNRPDLNAICRSIK</sequence>
<evidence type="ECO:0000313" key="2">
    <source>
        <dbReference type="EMBL" id="RHZ89103.1"/>
    </source>
</evidence>
<evidence type="ECO:0000259" key="1">
    <source>
        <dbReference type="PROSITE" id="PS50011"/>
    </source>
</evidence>
<evidence type="ECO:0000313" key="3">
    <source>
        <dbReference type="Proteomes" id="UP000266861"/>
    </source>
</evidence>
<dbReference type="PANTHER" id="PTHR45756">
    <property type="entry name" value="PALMITOYLTRANSFERASE"/>
    <property type="match status" value="1"/>
</dbReference>
<reference evidence="2 3" key="1">
    <citation type="submission" date="2018-08" db="EMBL/GenBank/DDBJ databases">
        <title>Genome and evolution of the arbuscular mycorrhizal fungus Diversispora epigaea (formerly Glomus versiforme) and its bacterial endosymbionts.</title>
        <authorList>
            <person name="Sun X."/>
            <person name="Fei Z."/>
            <person name="Harrison M."/>
        </authorList>
    </citation>
    <scope>NUCLEOTIDE SEQUENCE [LARGE SCALE GENOMIC DNA]</scope>
    <source>
        <strain evidence="2 3">IT104</strain>
    </source>
</reference>
<dbReference type="AlphaFoldDB" id="A0A397JW64"/>
<dbReference type="Gene3D" id="1.10.510.10">
    <property type="entry name" value="Transferase(Phosphotransferase) domain 1"/>
    <property type="match status" value="1"/>
</dbReference>
<dbReference type="GO" id="GO:0004672">
    <property type="term" value="F:protein kinase activity"/>
    <property type="evidence" value="ECO:0007669"/>
    <property type="project" value="InterPro"/>
</dbReference>
<dbReference type="PANTHER" id="PTHR45756:SF1">
    <property type="entry name" value="PROTEIN KINASE DOMAIN CONTAINING PROTEIN"/>
    <property type="match status" value="1"/>
</dbReference>
<organism evidence="2 3">
    <name type="scientific">Diversispora epigaea</name>
    <dbReference type="NCBI Taxonomy" id="1348612"/>
    <lineage>
        <taxon>Eukaryota</taxon>
        <taxon>Fungi</taxon>
        <taxon>Fungi incertae sedis</taxon>
        <taxon>Mucoromycota</taxon>
        <taxon>Glomeromycotina</taxon>
        <taxon>Glomeromycetes</taxon>
        <taxon>Diversisporales</taxon>
        <taxon>Diversisporaceae</taxon>
        <taxon>Diversispora</taxon>
    </lineage>
</organism>
<proteinExistence type="predicted"/>
<feature type="domain" description="Protein kinase" evidence="1">
    <location>
        <begin position="1"/>
        <end position="132"/>
    </location>
</feature>
<dbReference type="EMBL" id="PQFF01000017">
    <property type="protein sequence ID" value="RHZ89103.1"/>
    <property type="molecule type" value="Genomic_DNA"/>
</dbReference>